<evidence type="ECO:0000313" key="1">
    <source>
        <dbReference type="EMBL" id="CCF61728.1"/>
    </source>
</evidence>
<dbReference type="eggNOG" id="ENOG5031F5Y">
    <property type="taxonomic scope" value="Bacteria"/>
</dbReference>
<dbReference type="HOGENOM" id="CLU_2247200_0_0_11"/>
<proteinExistence type="predicted"/>
<protein>
    <recommendedName>
        <fullName evidence="3">WXG100 family type VII secretion target</fullName>
    </recommendedName>
</protein>
<gene>
    <name evidence="1" type="ordered locus">NOCYR_0917</name>
</gene>
<dbReference type="RefSeq" id="WP_014349196.1">
    <property type="nucleotide sequence ID" value="NC_016887.1"/>
</dbReference>
<dbReference type="Proteomes" id="UP000008190">
    <property type="component" value="Chromosome"/>
</dbReference>
<sequence>MAGDSVTVDVDALRTIASNLKGSAGVVGNKVTDLEANTFGAGQAGQIYGTEGKKVGDALGRLTTWLKNWQGAIEKSGTTMSTNADTYSRTDDDNVKKIKAAGVQL</sequence>
<name>H6R0V4_NOCCG</name>
<evidence type="ECO:0008006" key="3">
    <source>
        <dbReference type="Google" id="ProtNLM"/>
    </source>
</evidence>
<evidence type="ECO:0000313" key="2">
    <source>
        <dbReference type="Proteomes" id="UP000008190"/>
    </source>
</evidence>
<organism evidence="1 2">
    <name type="scientific">Nocardia cyriacigeorgica (strain GUH-2)</name>
    <dbReference type="NCBI Taxonomy" id="1127134"/>
    <lineage>
        <taxon>Bacteria</taxon>
        <taxon>Bacillati</taxon>
        <taxon>Actinomycetota</taxon>
        <taxon>Actinomycetes</taxon>
        <taxon>Mycobacteriales</taxon>
        <taxon>Nocardiaceae</taxon>
        <taxon>Nocardia</taxon>
    </lineage>
</organism>
<keyword evidence="2" id="KW-1185">Reference proteome</keyword>
<dbReference type="AlphaFoldDB" id="H6R0V4"/>
<dbReference type="OrthoDB" id="4559063at2"/>
<reference evidence="1 2" key="1">
    <citation type="journal article" date="2012" name="J. Bacteriol.">
        <title>Genome sequence of the human- and animal-pathogenic strain Nocardia cyriacigeorgica GUH-2.</title>
        <authorList>
            <person name="Zoropogui A."/>
            <person name="Pujic P."/>
            <person name="Normand P."/>
            <person name="Barbe V."/>
            <person name="Beaman B."/>
            <person name="Beaman L."/>
            <person name="Boiron P."/>
            <person name="Colinon C."/>
            <person name="Deredjian A."/>
            <person name="Graindorge A."/>
            <person name="Mangenot S."/>
            <person name="Nazaret S."/>
            <person name="Neto M."/>
            <person name="Petit S."/>
            <person name="Roche D."/>
            <person name="Vallenet D."/>
            <person name="Rodriguez-Nava V."/>
            <person name="Richard Y."/>
            <person name="Cournoyer B."/>
            <person name="Blaha D."/>
        </authorList>
    </citation>
    <scope>NUCLEOTIDE SEQUENCE [LARGE SCALE GENOMIC DNA]</scope>
    <source>
        <strain evidence="1 2">GUH-2</strain>
    </source>
</reference>
<accession>H6R0V4</accession>
<dbReference type="EMBL" id="FO082843">
    <property type="protein sequence ID" value="CCF61728.1"/>
    <property type="molecule type" value="Genomic_DNA"/>
</dbReference>
<dbReference type="KEGG" id="ncy:NOCYR_0917"/>